<comment type="similarity">
    <text evidence="1">Belongs to the arthropod CHH/MIH/GIH/VIH hormone family.</text>
</comment>
<organism evidence="3 4">
    <name type="scientific">Hypsibius exemplaris</name>
    <name type="common">Freshwater tardigrade</name>
    <dbReference type="NCBI Taxonomy" id="2072580"/>
    <lineage>
        <taxon>Eukaryota</taxon>
        <taxon>Metazoa</taxon>
        <taxon>Ecdysozoa</taxon>
        <taxon>Tardigrada</taxon>
        <taxon>Eutardigrada</taxon>
        <taxon>Parachela</taxon>
        <taxon>Hypsibioidea</taxon>
        <taxon>Hypsibiidae</taxon>
        <taxon>Hypsibius</taxon>
    </lineage>
</organism>
<dbReference type="Pfam" id="PF01147">
    <property type="entry name" value="Crust_neurohorm"/>
    <property type="match status" value="1"/>
</dbReference>
<accession>A0A1W0X1B7</accession>
<sequence length="167" mass="18896">MNPTFRNPTLLAFILLSATTMAVVAGKSIIRELMEPRQYAPDGTTRDAKTINRPGRGQDEFPIEQCRITHTQPNLSTKLNRLCSDCYQTYRVPNFFVQCRARCYDNIIVQGCALALYQKDLMTELADFINSEDFKVNGMTMAPPTEKNGADLILQQLTQKLEQRSAV</sequence>
<dbReference type="GO" id="GO:0007623">
    <property type="term" value="P:circadian rhythm"/>
    <property type="evidence" value="ECO:0007669"/>
    <property type="project" value="TreeGrafter"/>
</dbReference>
<reference evidence="4" key="1">
    <citation type="submission" date="2017-01" db="EMBL/GenBank/DDBJ databases">
        <title>Comparative genomics of anhydrobiosis in the tardigrade Hypsibius dujardini.</title>
        <authorList>
            <person name="Yoshida Y."/>
            <person name="Koutsovoulos G."/>
            <person name="Laetsch D."/>
            <person name="Stevens L."/>
            <person name="Kumar S."/>
            <person name="Horikawa D."/>
            <person name="Ishino K."/>
            <person name="Komine S."/>
            <person name="Tomita M."/>
            <person name="Blaxter M."/>
            <person name="Arakawa K."/>
        </authorList>
    </citation>
    <scope>NUCLEOTIDE SEQUENCE [LARGE SCALE GENOMIC DNA]</scope>
    <source>
        <strain evidence="4">Z151</strain>
    </source>
</reference>
<dbReference type="Proteomes" id="UP000192578">
    <property type="component" value="Unassembled WGS sequence"/>
</dbReference>
<dbReference type="Gene3D" id="1.10.2010.10">
    <property type="entry name" value="Crustacean CHH/MIH/GIH neurohormone"/>
    <property type="match status" value="1"/>
</dbReference>
<dbReference type="EMBL" id="MTYJ01000024">
    <property type="protein sequence ID" value="OQV21238.1"/>
    <property type="molecule type" value="Genomic_DNA"/>
</dbReference>
<name>A0A1W0X1B7_HYPEX</name>
<evidence type="ECO:0000313" key="4">
    <source>
        <dbReference type="Proteomes" id="UP000192578"/>
    </source>
</evidence>
<evidence type="ECO:0000256" key="2">
    <source>
        <dbReference type="SAM" id="SignalP"/>
    </source>
</evidence>
<gene>
    <name evidence="3" type="ORF">BV898_04725</name>
</gene>
<comment type="caution">
    <text evidence="3">The sequence shown here is derived from an EMBL/GenBank/DDBJ whole genome shotgun (WGS) entry which is preliminary data.</text>
</comment>
<evidence type="ECO:0000256" key="1">
    <source>
        <dbReference type="ARBA" id="ARBA00005447"/>
    </source>
</evidence>
<dbReference type="InterPro" id="IPR031098">
    <property type="entry name" value="Crust_neurohorm"/>
</dbReference>
<dbReference type="PANTHER" id="PTHR35981:SF2">
    <property type="entry name" value="ION TRANSPORT PEPTIDE, ISOFORM C"/>
    <property type="match status" value="1"/>
</dbReference>
<keyword evidence="2" id="KW-0732">Signal</keyword>
<dbReference type="PANTHER" id="PTHR35981">
    <property type="entry name" value="ION TRANSPORT PEPTIDE, ISOFORM C"/>
    <property type="match status" value="1"/>
</dbReference>
<feature type="signal peptide" evidence="2">
    <location>
        <begin position="1"/>
        <end position="26"/>
    </location>
</feature>
<protein>
    <submittedName>
        <fullName evidence="3">Uncharacterized protein</fullName>
    </submittedName>
</protein>
<feature type="chain" id="PRO_5010696113" evidence="2">
    <location>
        <begin position="27"/>
        <end position="167"/>
    </location>
</feature>
<dbReference type="InterPro" id="IPR035957">
    <property type="entry name" value="Crust_neurohorm_sf"/>
</dbReference>
<proteinExistence type="inferred from homology"/>
<dbReference type="OrthoDB" id="6365952at2759"/>
<keyword evidence="4" id="KW-1185">Reference proteome</keyword>
<dbReference type="SUPFAM" id="SSF81778">
    <property type="entry name" value="Crustacean CHH/MIH/GIH neurohormone"/>
    <property type="match status" value="1"/>
</dbReference>
<dbReference type="AlphaFoldDB" id="A0A1W0X1B7"/>
<evidence type="ECO:0000313" key="3">
    <source>
        <dbReference type="EMBL" id="OQV21238.1"/>
    </source>
</evidence>